<keyword evidence="2" id="KW-1185">Reference proteome</keyword>
<dbReference type="InParanoid" id="Q54SU0"/>
<dbReference type="PANTHER" id="PTHR31550">
    <property type="entry name" value="ANKYRIN REPEAT PROTEIN-RELATED-RELATED"/>
    <property type="match status" value="1"/>
</dbReference>
<dbReference type="PhylomeDB" id="Q54SU0"/>
<dbReference type="dictyBase" id="DDB_G0282225"/>
<dbReference type="Proteomes" id="UP000002195">
    <property type="component" value="Unassembled WGS sequence"/>
</dbReference>
<dbReference type="PaxDb" id="44689-DDB0205276"/>
<protein>
    <submittedName>
        <fullName evidence="1">Uncharacterized protein</fullName>
    </submittedName>
</protein>
<reference evidence="1 2" key="1">
    <citation type="journal article" date="2005" name="Nature">
        <title>The genome of the social amoeba Dictyostelium discoideum.</title>
        <authorList>
            <consortium name="The Dictyostelium discoideum Sequencing Consortium"/>
            <person name="Eichinger L."/>
            <person name="Pachebat J.A."/>
            <person name="Glockner G."/>
            <person name="Rajandream M.A."/>
            <person name="Sucgang R."/>
            <person name="Berriman M."/>
            <person name="Song J."/>
            <person name="Olsen R."/>
            <person name="Szafranski K."/>
            <person name="Xu Q."/>
            <person name="Tunggal B."/>
            <person name="Kummerfeld S."/>
            <person name="Madera M."/>
            <person name="Konfortov B.A."/>
            <person name="Rivero F."/>
            <person name="Bankier A.T."/>
            <person name="Lehmann R."/>
            <person name="Hamlin N."/>
            <person name="Davies R."/>
            <person name="Gaudet P."/>
            <person name="Fey P."/>
            <person name="Pilcher K."/>
            <person name="Chen G."/>
            <person name="Saunders D."/>
            <person name="Sodergren E."/>
            <person name="Davis P."/>
            <person name="Kerhornou A."/>
            <person name="Nie X."/>
            <person name="Hall N."/>
            <person name="Anjard C."/>
            <person name="Hemphill L."/>
            <person name="Bason N."/>
            <person name="Farbrother P."/>
            <person name="Desany B."/>
            <person name="Just E."/>
            <person name="Morio T."/>
            <person name="Rost R."/>
            <person name="Churcher C."/>
            <person name="Cooper J."/>
            <person name="Haydock S."/>
            <person name="van Driessche N."/>
            <person name="Cronin A."/>
            <person name="Goodhead I."/>
            <person name="Muzny D."/>
            <person name="Mourier T."/>
            <person name="Pain A."/>
            <person name="Lu M."/>
            <person name="Harper D."/>
            <person name="Lindsay R."/>
            <person name="Hauser H."/>
            <person name="James K."/>
            <person name="Quiles M."/>
            <person name="Madan Babu M."/>
            <person name="Saito T."/>
            <person name="Buchrieser C."/>
            <person name="Wardroper A."/>
            <person name="Felder M."/>
            <person name="Thangavelu M."/>
            <person name="Johnson D."/>
            <person name="Knights A."/>
            <person name="Loulseged H."/>
            <person name="Mungall K."/>
            <person name="Oliver K."/>
            <person name="Price C."/>
            <person name="Quail M.A."/>
            <person name="Urushihara H."/>
            <person name="Hernandez J."/>
            <person name="Rabbinowitsch E."/>
            <person name="Steffen D."/>
            <person name="Sanders M."/>
            <person name="Ma J."/>
            <person name="Kohara Y."/>
            <person name="Sharp S."/>
            <person name="Simmonds M."/>
            <person name="Spiegler S."/>
            <person name="Tivey A."/>
            <person name="Sugano S."/>
            <person name="White B."/>
            <person name="Walker D."/>
            <person name="Woodward J."/>
            <person name="Winckler T."/>
            <person name="Tanaka Y."/>
            <person name="Shaulsky G."/>
            <person name="Schleicher M."/>
            <person name="Weinstock G."/>
            <person name="Rosenthal A."/>
            <person name="Cox E.C."/>
            <person name="Chisholm R.L."/>
            <person name="Gibbs R."/>
            <person name="Loomis W.F."/>
            <person name="Platzer M."/>
            <person name="Kay R.R."/>
            <person name="Williams J."/>
            <person name="Dear P.H."/>
            <person name="Noegel A.A."/>
            <person name="Barrell B."/>
            <person name="Kuspa A."/>
        </authorList>
    </citation>
    <scope>NUCLEOTIDE SEQUENCE [LARGE SCALE GENOMIC DNA]</scope>
    <source>
        <strain evidence="1 2">AX4</strain>
    </source>
</reference>
<dbReference type="GeneID" id="8623471"/>
<comment type="caution">
    <text evidence="1">The sequence shown here is derived from an EMBL/GenBank/DDBJ whole genome shotgun (WGS) entry which is preliminary data.</text>
</comment>
<dbReference type="PANTHER" id="PTHR31550:SF2">
    <property type="entry name" value="ANKYRIN REPEAT PROTEIN-RELATED"/>
    <property type="match status" value="1"/>
</dbReference>
<sequence>MEIDNLFFYCWRNVYIRGLIFNFIKTNKTELINPNFGIYNYYQMNDVNLMATNKGLKQLLVEKVEKKYHLNFNFSKSGIPFENIFKNFKNETDKEFFNNLFKNYPNYFLSSIDITAEYSMACDCVVAFQVLVNNFNYTPINCKQLFIDSILKGSIETSKLINEKFNPKLNQIDYDEIWKLLLNKNVDLVIEETIPNNDPIGKINKSIEYLVKELNAPLPPPIDNNSFKCFIDFSIKNRNLEYILSTCYSISYLKSSLELFISPFPNLTNSFKILTIKELDEIKMKLTRQELESNVQDIETNNEIISKLVGMASKFTIENVDLMELEPHQKGKSIIITGKESFKIFRSCKNNIENVFKIMVQDIIDNFTFRTKPLTEIHSVLDIIKFLATFGDTKLVLELFAEINKNYVIVSGYPNQAYSLVTSTEMFDIIFFKFKNAFRLNEIYDLVDSNNDRTNTYLILDHFKSKYPNEYNKVVAHYNPLPNHLLNEFIFNNLEEHKQKLIESECWLNRVRNGVVPLEHFKKLLEITPDDQEYHCFESSEIFNYVFNQRMHDIENGRFQLTQRSNLLNYYVTGKLETTILNYIEKPINFPNLNSCIDLLIKFNDLISLKFIFDYFNLPNCSNYQIFFKNHLILISEQNNLQVLSFIFQNYPTLLTQENLQFLFNHCYQKTASIEIINYIIKSIRFKPNLLNLYSIPIVKNYFNFSN</sequence>
<dbReference type="HOGENOM" id="CLU_330519_0_0_1"/>
<dbReference type="VEuPathDB" id="AmoebaDB:DDB_G0282225"/>
<evidence type="ECO:0000313" key="2">
    <source>
        <dbReference type="Proteomes" id="UP000002195"/>
    </source>
</evidence>
<accession>Q54SU0</accession>
<dbReference type="FunCoup" id="Q54SU0">
    <property type="interactions" value="1"/>
</dbReference>
<dbReference type="KEGG" id="ddi:DDB_G0282225"/>
<evidence type="ECO:0000313" key="1">
    <source>
        <dbReference type="EMBL" id="EAL66318.1"/>
    </source>
</evidence>
<dbReference type="AlphaFoldDB" id="Q54SU0"/>
<proteinExistence type="predicted"/>
<dbReference type="RefSeq" id="XP_640295.1">
    <property type="nucleotide sequence ID" value="XM_635203.1"/>
</dbReference>
<organism evidence="1 2">
    <name type="scientific">Dictyostelium discoideum</name>
    <name type="common">Social amoeba</name>
    <dbReference type="NCBI Taxonomy" id="44689"/>
    <lineage>
        <taxon>Eukaryota</taxon>
        <taxon>Amoebozoa</taxon>
        <taxon>Evosea</taxon>
        <taxon>Eumycetozoa</taxon>
        <taxon>Dictyostelia</taxon>
        <taxon>Dictyosteliales</taxon>
        <taxon>Dictyosteliaceae</taxon>
        <taxon>Dictyostelium</taxon>
    </lineage>
</organism>
<dbReference type="SMR" id="Q54SU0"/>
<dbReference type="EMBL" id="AAFI02000046">
    <property type="protein sequence ID" value="EAL66318.1"/>
    <property type="molecule type" value="Genomic_DNA"/>
</dbReference>
<name>Q54SU0_DICDI</name>
<gene>
    <name evidence="1" type="ORF">DDB_G0282225</name>
</gene>